<gene>
    <name evidence="3" type="ORF">GCM10007028_32050</name>
</gene>
<dbReference type="Pfam" id="PF22725">
    <property type="entry name" value="GFO_IDH_MocA_C3"/>
    <property type="match status" value="1"/>
</dbReference>
<evidence type="ECO:0000259" key="2">
    <source>
        <dbReference type="Pfam" id="PF22725"/>
    </source>
</evidence>
<evidence type="ECO:0000313" key="4">
    <source>
        <dbReference type="Proteomes" id="UP000636004"/>
    </source>
</evidence>
<dbReference type="EMBL" id="BMWZ01000008">
    <property type="protein sequence ID" value="GGZ91130.1"/>
    <property type="molecule type" value="Genomic_DNA"/>
</dbReference>
<dbReference type="Pfam" id="PF01408">
    <property type="entry name" value="GFO_IDH_MocA"/>
    <property type="match status" value="1"/>
</dbReference>
<feature type="domain" description="GFO/IDH/MocA-like oxidoreductase" evidence="2">
    <location>
        <begin position="130"/>
        <end position="249"/>
    </location>
</feature>
<dbReference type="InterPro" id="IPR055170">
    <property type="entry name" value="GFO_IDH_MocA-like_dom"/>
</dbReference>
<keyword evidence="4" id="KW-1185">Reference proteome</keyword>
<protein>
    <submittedName>
        <fullName evidence="3">Oxidoreductase</fullName>
    </submittedName>
</protein>
<dbReference type="Gene3D" id="3.40.50.720">
    <property type="entry name" value="NAD(P)-binding Rossmann-like Domain"/>
    <property type="match status" value="1"/>
</dbReference>
<dbReference type="PANTHER" id="PTHR43708:SF7">
    <property type="entry name" value="OXIDOREDUCTASE"/>
    <property type="match status" value="1"/>
</dbReference>
<dbReference type="InterPro" id="IPR000683">
    <property type="entry name" value="Gfo/Idh/MocA-like_OxRdtase_N"/>
</dbReference>
<dbReference type="SUPFAM" id="SSF51735">
    <property type="entry name" value="NAD(P)-binding Rossmann-fold domains"/>
    <property type="match status" value="1"/>
</dbReference>
<comment type="caution">
    <text evidence="3">The sequence shown here is derived from an EMBL/GenBank/DDBJ whole genome shotgun (WGS) entry which is preliminary data.</text>
</comment>
<dbReference type="InterPro" id="IPR051317">
    <property type="entry name" value="Gfo/Idh/MocA_oxidoreduct"/>
</dbReference>
<organism evidence="3 4">
    <name type="scientific">Algibacter mikhailovii</name>
    <dbReference type="NCBI Taxonomy" id="425498"/>
    <lineage>
        <taxon>Bacteria</taxon>
        <taxon>Pseudomonadati</taxon>
        <taxon>Bacteroidota</taxon>
        <taxon>Flavobacteriia</taxon>
        <taxon>Flavobacteriales</taxon>
        <taxon>Flavobacteriaceae</taxon>
        <taxon>Algibacter</taxon>
    </lineage>
</organism>
<reference evidence="3" key="1">
    <citation type="journal article" date="2014" name="Int. J. Syst. Evol. Microbiol.">
        <title>Complete genome sequence of Corynebacterium casei LMG S-19264T (=DSM 44701T), isolated from a smear-ripened cheese.</title>
        <authorList>
            <consortium name="US DOE Joint Genome Institute (JGI-PGF)"/>
            <person name="Walter F."/>
            <person name="Albersmeier A."/>
            <person name="Kalinowski J."/>
            <person name="Ruckert C."/>
        </authorList>
    </citation>
    <scope>NUCLEOTIDE SEQUENCE</scope>
    <source>
        <strain evidence="3">KCTC 12710</strain>
    </source>
</reference>
<dbReference type="Proteomes" id="UP000636004">
    <property type="component" value="Unassembled WGS sequence"/>
</dbReference>
<dbReference type="AlphaFoldDB" id="A0A918R9S7"/>
<reference evidence="3" key="2">
    <citation type="submission" date="2020-09" db="EMBL/GenBank/DDBJ databases">
        <authorList>
            <person name="Sun Q."/>
            <person name="Kim S."/>
        </authorList>
    </citation>
    <scope>NUCLEOTIDE SEQUENCE</scope>
    <source>
        <strain evidence="3">KCTC 12710</strain>
    </source>
</reference>
<dbReference type="Gene3D" id="3.30.360.10">
    <property type="entry name" value="Dihydrodipicolinate Reductase, domain 2"/>
    <property type="match status" value="1"/>
</dbReference>
<dbReference type="RefSeq" id="WP_189362440.1">
    <property type="nucleotide sequence ID" value="NZ_BMWZ01000008.1"/>
</dbReference>
<dbReference type="InterPro" id="IPR036291">
    <property type="entry name" value="NAD(P)-bd_dom_sf"/>
</dbReference>
<accession>A0A918R9S7</accession>
<dbReference type="PANTHER" id="PTHR43708">
    <property type="entry name" value="CONSERVED EXPRESSED OXIDOREDUCTASE (EUROFUNG)"/>
    <property type="match status" value="1"/>
</dbReference>
<sequence length="336" mass="37838">MDKVIKTGVLSFGMSGSLFHCPFLNLHAKFELTAIVERSVKKAKKIYPTIISYNTVDELLAQPDIELVVVNTPSSTHFEFAMKALKSKKHVLVEKPFTVTSAEAKGLYEEARRQSCFIMPFQNRRYDSDFLSVKSVVDSGKLGQLIEVHLRYDRYIYNISNNLNKESNRPGNGVLYNLGPHLVDAALALFGEPKAWSKVIQKKRPNTQVDDYAHIHLAYENGLQVFLTTSLLVALEQPAFVLHGTKGSYIKYRSDVQEKQLQSGVAPNSPSFGVELPSYEGELVTMEDELANVERIPSVKGSYFNVFDAVYKTLRTKASFPVTEHQIIKQIEILES</sequence>
<evidence type="ECO:0000259" key="1">
    <source>
        <dbReference type="Pfam" id="PF01408"/>
    </source>
</evidence>
<evidence type="ECO:0000313" key="3">
    <source>
        <dbReference type="EMBL" id="GGZ91130.1"/>
    </source>
</evidence>
<dbReference type="GO" id="GO:0000166">
    <property type="term" value="F:nucleotide binding"/>
    <property type="evidence" value="ECO:0007669"/>
    <property type="project" value="InterPro"/>
</dbReference>
<feature type="domain" description="Gfo/Idh/MocA-like oxidoreductase N-terminal" evidence="1">
    <location>
        <begin position="6"/>
        <end position="119"/>
    </location>
</feature>
<name>A0A918R9S7_9FLAO</name>
<proteinExistence type="predicted"/>